<keyword evidence="2" id="KW-0812">Transmembrane</keyword>
<keyword evidence="7" id="KW-1185">Reference proteome</keyword>
<dbReference type="AlphaFoldDB" id="A0A919RL55"/>
<evidence type="ECO:0000256" key="4">
    <source>
        <dbReference type="ARBA" id="ARBA00023136"/>
    </source>
</evidence>
<evidence type="ECO:0000313" key="6">
    <source>
        <dbReference type="EMBL" id="GII95603.1"/>
    </source>
</evidence>
<evidence type="ECO:0000259" key="5">
    <source>
        <dbReference type="Pfam" id="PF06803"/>
    </source>
</evidence>
<feature type="domain" description="DUF1232" evidence="5">
    <location>
        <begin position="52"/>
        <end position="87"/>
    </location>
</feature>
<evidence type="ECO:0000256" key="1">
    <source>
        <dbReference type="ARBA" id="ARBA00004127"/>
    </source>
</evidence>
<evidence type="ECO:0000256" key="2">
    <source>
        <dbReference type="ARBA" id="ARBA00022692"/>
    </source>
</evidence>
<name>A0A919RL55_9ACTN</name>
<dbReference type="EMBL" id="BOOW01000037">
    <property type="protein sequence ID" value="GII95603.1"/>
    <property type="molecule type" value="Genomic_DNA"/>
</dbReference>
<keyword evidence="4" id="KW-0472">Membrane</keyword>
<proteinExistence type="predicted"/>
<accession>A0A919RL55</accession>
<dbReference type="Pfam" id="PF06803">
    <property type="entry name" value="DUF1232"/>
    <property type="match status" value="1"/>
</dbReference>
<dbReference type="InterPro" id="IPR010652">
    <property type="entry name" value="DUF1232"/>
</dbReference>
<keyword evidence="3" id="KW-1133">Transmembrane helix</keyword>
<comment type="subcellular location">
    <subcellularLocation>
        <location evidence="1">Endomembrane system</location>
        <topology evidence="1">Multi-pass membrane protein</topology>
    </subcellularLocation>
</comment>
<comment type="caution">
    <text evidence="6">The sequence shown here is derived from an EMBL/GenBank/DDBJ whole genome shotgun (WGS) entry which is preliminary data.</text>
</comment>
<organism evidence="6 7">
    <name type="scientific">Sinosporangium siamense</name>
    <dbReference type="NCBI Taxonomy" id="1367973"/>
    <lineage>
        <taxon>Bacteria</taxon>
        <taxon>Bacillati</taxon>
        <taxon>Actinomycetota</taxon>
        <taxon>Actinomycetes</taxon>
        <taxon>Streptosporangiales</taxon>
        <taxon>Streptosporangiaceae</taxon>
        <taxon>Sinosporangium</taxon>
    </lineage>
</organism>
<protein>
    <recommendedName>
        <fullName evidence="5">DUF1232 domain-containing protein</fullName>
    </recommendedName>
</protein>
<evidence type="ECO:0000313" key="7">
    <source>
        <dbReference type="Proteomes" id="UP000606172"/>
    </source>
</evidence>
<gene>
    <name evidence="6" type="ORF">Ssi02_58340</name>
</gene>
<dbReference type="Proteomes" id="UP000606172">
    <property type="component" value="Unassembled WGS sequence"/>
</dbReference>
<dbReference type="GO" id="GO:0012505">
    <property type="term" value="C:endomembrane system"/>
    <property type="evidence" value="ECO:0007669"/>
    <property type="project" value="UniProtKB-SubCell"/>
</dbReference>
<sequence>MGKTARAAAAWRTYKEVNKPGAPPIGARIRAVPRLVRGVAKGDYPHMGRGKLAMMALGVLYIISPIDIIPDFLMLIGVADDFGLLLWLTGSLLGESGRFVQWEDQSRVAPHTERVFPPPGDGATHH</sequence>
<dbReference type="RefSeq" id="WP_204030655.1">
    <property type="nucleotide sequence ID" value="NZ_BOOW01000037.1"/>
</dbReference>
<reference evidence="6" key="1">
    <citation type="submission" date="2021-01" db="EMBL/GenBank/DDBJ databases">
        <title>Whole genome shotgun sequence of Sinosporangium siamense NBRC 109515.</title>
        <authorList>
            <person name="Komaki H."/>
            <person name="Tamura T."/>
        </authorList>
    </citation>
    <scope>NUCLEOTIDE SEQUENCE</scope>
    <source>
        <strain evidence="6">NBRC 109515</strain>
    </source>
</reference>
<evidence type="ECO:0000256" key="3">
    <source>
        <dbReference type="ARBA" id="ARBA00022989"/>
    </source>
</evidence>